<protein>
    <submittedName>
        <fullName evidence="1">Uncharacterized protein</fullName>
    </submittedName>
</protein>
<dbReference type="EMBL" id="QXGE01006453">
    <property type="protein sequence ID" value="KAE9265198.1"/>
    <property type="molecule type" value="Genomic_DNA"/>
</dbReference>
<proteinExistence type="predicted"/>
<dbReference type="Proteomes" id="UP000437068">
    <property type="component" value="Unassembled WGS sequence"/>
</dbReference>
<gene>
    <name evidence="1" type="ORF">PF001_g30992</name>
</gene>
<dbReference type="AlphaFoldDB" id="A0A6A4AWT8"/>
<evidence type="ECO:0000313" key="2">
    <source>
        <dbReference type="Proteomes" id="UP000437068"/>
    </source>
</evidence>
<accession>A0A6A4AWT8</accession>
<organism evidence="1 2">
    <name type="scientific">Phytophthora fragariae</name>
    <dbReference type="NCBI Taxonomy" id="53985"/>
    <lineage>
        <taxon>Eukaryota</taxon>
        <taxon>Sar</taxon>
        <taxon>Stramenopiles</taxon>
        <taxon>Oomycota</taxon>
        <taxon>Peronosporomycetes</taxon>
        <taxon>Peronosporales</taxon>
        <taxon>Peronosporaceae</taxon>
        <taxon>Phytophthora</taxon>
    </lineage>
</organism>
<evidence type="ECO:0000313" key="1">
    <source>
        <dbReference type="EMBL" id="KAE9265198.1"/>
    </source>
</evidence>
<feature type="non-terminal residue" evidence="1">
    <location>
        <position position="1"/>
    </location>
</feature>
<reference evidence="1 2" key="1">
    <citation type="submission" date="2018-08" db="EMBL/GenBank/DDBJ databases">
        <title>Genomic investigation of the strawberry pathogen Phytophthora fragariae indicates pathogenicity is determined by transcriptional variation in three key races.</title>
        <authorList>
            <person name="Adams T.M."/>
            <person name="Armitage A.D."/>
            <person name="Sobczyk M.K."/>
            <person name="Bates H.J."/>
            <person name="Dunwell J.M."/>
            <person name="Nellist C.F."/>
            <person name="Harrison R.J."/>
        </authorList>
    </citation>
    <scope>NUCLEOTIDE SEQUENCE [LARGE SCALE GENOMIC DNA]</scope>
    <source>
        <strain evidence="1 2">A4</strain>
    </source>
</reference>
<sequence>ADQVNLGATRAEIRPMSQVARSPQGEIEVWIQDQECWNGSDPNQPKRIGGVELREEMTAPWIEGRRIADGELQSGNELGPRSGCHAIQAVHLPIEAVTIFFDREQSLFSASQPAVDFIELCRLSVGHKSQILDPSSTSPVGCLLEVIDLGAETSDFIFLPPTVSFQILELGVQAVDDIVQAISIPKQGSPGRLSAAELLL</sequence>
<comment type="caution">
    <text evidence="1">The sequence shown here is derived from an EMBL/GenBank/DDBJ whole genome shotgun (WGS) entry which is preliminary data.</text>
</comment>
<name>A0A6A4AWT8_9STRA</name>